<dbReference type="Proteomes" id="UP000295718">
    <property type="component" value="Unassembled WGS sequence"/>
</dbReference>
<dbReference type="Gene3D" id="3.20.20.70">
    <property type="entry name" value="Aldolase class I"/>
    <property type="match status" value="1"/>
</dbReference>
<protein>
    <submittedName>
        <fullName evidence="6">4Fe-4S single cluster protein</fullName>
    </submittedName>
</protein>
<dbReference type="InterPro" id="IPR058240">
    <property type="entry name" value="rSAM_sf"/>
</dbReference>
<evidence type="ECO:0000256" key="2">
    <source>
        <dbReference type="ARBA" id="ARBA00022723"/>
    </source>
</evidence>
<dbReference type="Pfam" id="PF04055">
    <property type="entry name" value="Radical_SAM"/>
    <property type="match status" value="1"/>
</dbReference>
<dbReference type="PANTHER" id="PTHR11228:SF34">
    <property type="entry name" value="TUNGSTEN-CONTAINING ALDEHYDE FERREDOXIN OXIDOREDUCTASE COFACTOR MODIFYING PROTEIN"/>
    <property type="match status" value="1"/>
</dbReference>
<dbReference type="GO" id="GO:0046872">
    <property type="term" value="F:metal ion binding"/>
    <property type="evidence" value="ECO:0007669"/>
    <property type="project" value="UniProtKB-KW"/>
</dbReference>
<dbReference type="STRING" id="1469948.GCA_000732725_02912"/>
<evidence type="ECO:0000256" key="3">
    <source>
        <dbReference type="ARBA" id="ARBA00023004"/>
    </source>
</evidence>
<evidence type="ECO:0000313" key="6">
    <source>
        <dbReference type="EMBL" id="TCL56970.1"/>
    </source>
</evidence>
<dbReference type="SFLD" id="SFLDG01067">
    <property type="entry name" value="SPASM/twitch_domain_containing"/>
    <property type="match status" value="1"/>
</dbReference>
<reference evidence="6 7" key="1">
    <citation type="submission" date="2019-03" db="EMBL/GenBank/DDBJ databases">
        <title>Genomic Encyclopedia of Type Strains, Phase IV (KMG-IV): sequencing the most valuable type-strain genomes for metagenomic binning, comparative biology and taxonomic classification.</title>
        <authorList>
            <person name="Goeker M."/>
        </authorList>
    </citation>
    <scope>NUCLEOTIDE SEQUENCE [LARGE SCALE GENOMIC DNA]</scope>
    <source>
        <strain evidence="6 7">DSM 100556</strain>
    </source>
</reference>
<dbReference type="GO" id="GO:0003824">
    <property type="term" value="F:catalytic activity"/>
    <property type="evidence" value="ECO:0007669"/>
    <property type="project" value="InterPro"/>
</dbReference>
<dbReference type="PANTHER" id="PTHR11228">
    <property type="entry name" value="RADICAL SAM DOMAIN PROTEIN"/>
    <property type="match status" value="1"/>
</dbReference>
<keyword evidence="7" id="KW-1185">Reference proteome</keyword>
<comment type="caution">
    <text evidence="6">The sequence shown here is derived from an EMBL/GenBank/DDBJ whole genome shotgun (WGS) entry which is preliminary data.</text>
</comment>
<evidence type="ECO:0000259" key="5">
    <source>
        <dbReference type="PROSITE" id="PS51918"/>
    </source>
</evidence>
<dbReference type="RefSeq" id="WP_031391574.1">
    <property type="nucleotide sequence ID" value="NZ_JPNB01000002.1"/>
</dbReference>
<dbReference type="CDD" id="cd01335">
    <property type="entry name" value="Radical_SAM"/>
    <property type="match status" value="1"/>
</dbReference>
<dbReference type="SUPFAM" id="SSF102114">
    <property type="entry name" value="Radical SAM enzymes"/>
    <property type="match status" value="1"/>
</dbReference>
<feature type="domain" description="Radical SAM core" evidence="5">
    <location>
        <begin position="1"/>
        <end position="224"/>
    </location>
</feature>
<name>A0A4R1QY88_9FIRM</name>
<evidence type="ECO:0000313" key="7">
    <source>
        <dbReference type="Proteomes" id="UP000295718"/>
    </source>
</evidence>
<dbReference type="InterPro" id="IPR050377">
    <property type="entry name" value="Radical_SAM_PqqE_MftC-like"/>
</dbReference>
<dbReference type="InterPro" id="IPR013785">
    <property type="entry name" value="Aldolase_TIM"/>
</dbReference>
<gene>
    <name evidence="6" type="ORF">EDD76_110143</name>
</gene>
<evidence type="ECO:0000256" key="4">
    <source>
        <dbReference type="ARBA" id="ARBA00023014"/>
    </source>
</evidence>
<proteinExistence type="predicted"/>
<dbReference type="SFLD" id="SFLDS00029">
    <property type="entry name" value="Radical_SAM"/>
    <property type="match status" value="1"/>
</dbReference>
<evidence type="ECO:0000256" key="1">
    <source>
        <dbReference type="ARBA" id="ARBA00022691"/>
    </source>
</evidence>
<keyword evidence="1" id="KW-0949">S-adenosyl-L-methionine</keyword>
<organism evidence="6 7">
    <name type="scientific">Kineothrix alysoides</name>
    <dbReference type="NCBI Taxonomy" id="1469948"/>
    <lineage>
        <taxon>Bacteria</taxon>
        <taxon>Bacillati</taxon>
        <taxon>Bacillota</taxon>
        <taxon>Clostridia</taxon>
        <taxon>Lachnospirales</taxon>
        <taxon>Lachnospiraceae</taxon>
        <taxon>Kineothrix</taxon>
    </lineage>
</organism>
<keyword evidence="2" id="KW-0479">Metal-binding</keyword>
<dbReference type="EMBL" id="SLUO01000010">
    <property type="protein sequence ID" value="TCL56970.1"/>
    <property type="molecule type" value="Genomic_DNA"/>
</dbReference>
<dbReference type="InterPro" id="IPR007197">
    <property type="entry name" value="rSAM"/>
</dbReference>
<keyword evidence="4" id="KW-0411">Iron-sulfur</keyword>
<dbReference type="OrthoDB" id="9810775at2"/>
<sequence length="275" mass="31733">MFTCHKISRISFNFRGSCNSTCPFCYIPFVDANNGDIVIWKKVVDAILTFQPDVITIGGGEPFCNEGFTELLKYISQKGCAIHVDSNASHLSYEAYSAIDKYIDIIALPLDGIGVVHDKFRNWQGHYELVLQKIGELSKLNVKVRINTIVHKHNYHQLIEIAKLIRFQNIAQWQLYEYWFFPEVNVPPTRFDNKEINKLLPLLSKESQKTVEYSPVSQREKTYFFVSSIGKMYGIVNGNKYIEYGDIWDESALDNAIKNTNFTENELRAQKKILL</sequence>
<keyword evidence="3" id="KW-0408">Iron</keyword>
<dbReference type="AlphaFoldDB" id="A0A4R1QY88"/>
<dbReference type="GO" id="GO:0051536">
    <property type="term" value="F:iron-sulfur cluster binding"/>
    <property type="evidence" value="ECO:0007669"/>
    <property type="project" value="UniProtKB-KW"/>
</dbReference>
<dbReference type="PROSITE" id="PS51918">
    <property type="entry name" value="RADICAL_SAM"/>
    <property type="match status" value="1"/>
</dbReference>
<accession>A0A4R1QY88</accession>